<proteinExistence type="predicted"/>
<name>A0ACB1KD98_RANTA</name>
<gene>
    <name evidence="1" type="ORF">MRATA1EN22A_LOCUS28540</name>
</gene>
<dbReference type="Proteomes" id="UP001162501">
    <property type="component" value="Unassembled WGS sequence"/>
</dbReference>
<accession>A0ACB1KD98</accession>
<organism evidence="1 2">
    <name type="scientific">Rangifer tarandus platyrhynchus</name>
    <name type="common">Svalbard reindeer</name>
    <dbReference type="NCBI Taxonomy" id="3082113"/>
    <lineage>
        <taxon>Eukaryota</taxon>
        <taxon>Metazoa</taxon>
        <taxon>Chordata</taxon>
        <taxon>Craniata</taxon>
        <taxon>Vertebrata</taxon>
        <taxon>Euteleostomi</taxon>
        <taxon>Mammalia</taxon>
        <taxon>Eutheria</taxon>
        <taxon>Laurasiatheria</taxon>
        <taxon>Artiodactyla</taxon>
        <taxon>Ruminantia</taxon>
        <taxon>Pecora</taxon>
        <taxon>Cervidae</taxon>
        <taxon>Odocoileinae</taxon>
        <taxon>Rangifer</taxon>
    </lineage>
</organism>
<protein>
    <submittedName>
        <fullName evidence="1">Uncharacterized protein</fullName>
    </submittedName>
</protein>
<evidence type="ECO:0000313" key="1">
    <source>
        <dbReference type="EMBL" id="CAM9108787.1"/>
    </source>
</evidence>
<sequence>MAPSYVATTSTAPGDRALQAIVPRRRFLRTSALQEGPDGTTCCCRRSRTCAPVGPDSVALLMAVPPEDASAGKTMGGTERHKSGRRGSVSASVLAAVISRHVPDVCAHRARARAPAPQDTALIMKQTVNDTETPELAF</sequence>
<reference evidence="1" key="1">
    <citation type="submission" date="2025-03" db="EMBL/GenBank/DDBJ databases">
        <authorList>
            <consortium name="ELIXIR-Norway"/>
            <consortium name="Elixir Norway"/>
        </authorList>
    </citation>
    <scope>NUCLEOTIDE SEQUENCE</scope>
</reference>
<dbReference type="EMBL" id="CATOBB020000018">
    <property type="protein sequence ID" value="CAM9108787.1"/>
    <property type="molecule type" value="Genomic_DNA"/>
</dbReference>
<comment type="caution">
    <text evidence="1">The sequence shown here is derived from an EMBL/GenBank/DDBJ whole genome shotgun (WGS) entry which is preliminary data.</text>
</comment>
<evidence type="ECO:0000313" key="2">
    <source>
        <dbReference type="Proteomes" id="UP001162501"/>
    </source>
</evidence>